<dbReference type="InterPro" id="IPR029055">
    <property type="entry name" value="Ntn_hydrolases_N"/>
</dbReference>
<dbReference type="InterPro" id="IPR026869">
    <property type="entry name" value="EgtC-like"/>
</dbReference>
<sequence>MDKSKQLIFKCAGVLIIVFMTYFIIRSLSTQKADQHNCRFWGIIFSDSQSCPAGTIRTHLDSLKSLGNSNPDGWGIGFYLSPDSDVILPVVVRGEPRAPLDPRYDKAVTDMINYMHKCGIAHVRSGTSGSTGGIPNPHPFQRCGITRNFQMLFAHNGSIPVEVLLELIQAINPAYLDLNPPDYAPDYLDSDLYAIYMMEIIDTYHNNTIEECIMIGITKLDSALNFDNAQLNFVMSDGFTLWALRYARSPLRNFDLYYYPHIGISSFWVAASKPLD</sequence>
<feature type="transmembrane region" description="Helical" evidence="2">
    <location>
        <begin position="7"/>
        <end position="25"/>
    </location>
</feature>
<keyword evidence="1" id="KW-0315">Glutamine amidotransferase</keyword>
<evidence type="ECO:0000256" key="1">
    <source>
        <dbReference type="ARBA" id="ARBA00022962"/>
    </source>
</evidence>
<gene>
    <name evidence="4" type="ORF">S06H3_02764</name>
</gene>
<proteinExistence type="predicted"/>
<protein>
    <recommendedName>
        <fullName evidence="3">Glutamine amidotransferase type-2 domain-containing protein</fullName>
    </recommendedName>
</protein>
<dbReference type="Pfam" id="PF13230">
    <property type="entry name" value="GATase_4"/>
    <property type="match status" value="1"/>
</dbReference>
<feature type="domain" description="Glutamine amidotransferase type-2" evidence="3">
    <location>
        <begin position="38"/>
        <end position="276"/>
    </location>
</feature>
<keyword evidence="2" id="KW-0812">Transmembrane</keyword>
<feature type="non-terminal residue" evidence="4">
    <location>
        <position position="276"/>
    </location>
</feature>
<evidence type="ECO:0000313" key="4">
    <source>
        <dbReference type="EMBL" id="GAH90100.1"/>
    </source>
</evidence>
<name>X1K8Z1_9ZZZZ</name>
<dbReference type="SUPFAM" id="SSF56235">
    <property type="entry name" value="N-terminal nucleophile aminohydrolases (Ntn hydrolases)"/>
    <property type="match status" value="1"/>
</dbReference>
<dbReference type="EMBL" id="BARV01000836">
    <property type="protein sequence ID" value="GAH90100.1"/>
    <property type="molecule type" value="Genomic_DNA"/>
</dbReference>
<organism evidence="4">
    <name type="scientific">marine sediment metagenome</name>
    <dbReference type="NCBI Taxonomy" id="412755"/>
    <lineage>
        <taxon>unclassified sequences</taxon>
        <taxon>metagenomes</taxon>
        <taxon>ecological metagenomes</taxon>
    </lineage>
</organism>
<reference evidence="4" key="1">
    <citation type="journal article" date="2014" name="Front. Microbiol.">
        <title>High frequency of phylogenetically diverse reductive dehalogenase-homologous genes in deep subseafloor sedimentary metagenomes.</title>
        <authorList>
            <person name="Kawai M."/>
            <person name="Futagami T."/>
            <person name="Toyoda A."/>
            <person name="Takaki Y."/>
            <person name="Nishi S."/>
            <person name="Hori S."/>
            <person name="Arai W."/>
            <person name="Tsubouchi T."/>
            <person name="Morono Y."/>
            <person name="Uchiyama I."/>
            <person name="Ito T."/>
            <person name="Fujiyama A."/>
            <person name="Inagaki F."/>
            <person name="Takami H."/>
        </authorList>
    </citation>
    <scope>NUCLEOTIDE SEQUENCE</scope>
    <source>
        <strain evidence="4">Expedition CK06-06</strain>
    </source>
</reference>
<dbReference type="AlphaFoldDB" id="X1K8Z1"/>
<evidence type="ECO:0000259" key="3">
    <source>
        <dbReference type="PROSITE" id="PS51278"/>
    </source>
</evidence>
<dbReference type="PANTHER" id="PTHR42824">
    <property type="entry name" value="GLUTAMINE AMIDOTRANSFERASE"/>
    <property type="match status" value="1"/>
</dbReference>
<comment type="caution">
    <text evidence="4">The sequence shown here is derived from an EMBL/GenBank/DDBJ whole genome shotgun (WGS) entry which is preliminary data.</text>
</comment>
<dbReference type="InterPro" id="IPR017932">
    <property type="entry name" value="GATase_2_dom"/>
</dbReference>
<keyword evidence="2" id="KW-0472">Membrane</keyword>
<evidence type="ECO:0000256" key="2">
    <source>
        <dbReference type="SAM" id="Phobius"/>
    </source>
</evidence>
<dbReference type="Gene3D" id="3.60.20.10">
    <property type="entry name" value="Glutamine Phosphoribosylpyrophosphate, subunit 1, domain 1"/>
    <property type="match status" value="1"/>
</dbReference>
<dbReference type="PROSITE" id="PS51278">
    <property type="entry name" value="GATASE_TYPE_2"/>
    <property type="match status" value="1"/>
</dbReference>
<keyword evidence="2" id="KW-1133">Transmembrane helix</keyword>
<accession>X1K8Z1</accession>
<dbReference type="PANTHER" id="PTHR42824:SF1">
    <property type="entry name" value="GLUTAMINE AMIDOTRANSFERASE YAFJ-RELATED"/>
    <property type="match status" value="1"/>
</dbReference>